<name>A0ABY6U905_BIOOC</name>
<evidence type="ECO:0000313" key="7">
    <source>
        <dbReference type="Proteomes" id="UP000766486"/>
    </source>
</evidence>
<evidence type="ECO:0000259" key="5">
    <source>
        <dbReference type="Pfam" id="PF06441"/>
    </source>
</evidence>
<keyword evidence="4" id="KW-0812">Transmembrane</keyword>
<keyword evidence="3" id="KW-0378">Hydrolase</keyword>
<dbReference type="InterPro" id="IPR010497">
    <property type="entry name" value="Epoxide_hydro_N"/>
</dbReference>
<evidence type="ECO:0000256" key="3">
    <source>
        <dbReference type="ARBA" id="ARBA00022801"/>
    </source>
</evidence>
<dbReference type="SUPFAM" id="SSF51735">
    <property type="entry name" value="NAD(P)-binding Rossmann-fold domains"/>
    <property type="match status" value="1"/>
</dbReference>
<proteinExistence type="inferred from homology"/>
<dbReference type="SUPFAM" id="SSF53474">
    <property type="entry name" value="alpha/beta-Hydrolases"/>
    <property type="match status" value="1"/>
</dbReference>
<dbReference type="InterPro" id="IPR036291">
    <property type="entry name" value="NAD(P)-bd_dom_sf"/>
</dbReference>
<reference evidence="6 7" key="1">
    <citation type="submission" date="2019-06" db="EMBL/GenBank/DDBJ databases">
        <authorList>
            <person name="Broberg M."/>
        </authorList>
    </citation>
    <scope>NUCLEOTIDE SEQUENCE [LARGE SCALE GENOMIC DNA]</scope>
</reference>
<comment type="similarity">
    <text evidence="1">Belongs to the peptidase S33 family.</text>
</comment>
<evidence type="ECO:0000256" key="1">
    <source>
        <dbReference type="ARBA" id="ARBA00010088"/>
    </source>
</evidence>
<feature type="transmembrane region" description="Helical" evidence="4">
    <location>
        <begin position="613"/>
        <end position="634"/>
    </location>
</feature>
<organism evidence="6 7">
    <name type="scientific">Bionectria ochroleuca</name>
    <name type="common">Gliocladium roseum</name>
    <dbReference type="NCBI Taxonomy" id="29856"/>
    <lineage>
        <taxon>Eukaryota</taxon>
        <taxon>Fungi</taxon>
        <taxon>Dikarya</taxon>
        <taxon>Ascomycota</taxon>
        <taxon>Pezizomycotina</taxon>
        <taxon>Sordariomycetes</taxon>
        <taxon>Hypocreomycetidae</taxon>
        <taxon>Hypocreales</taxon>
        <taxon>Bionectriaceae</taxon>
        <taxon>Clonostachys</taxon>
    </lineage>
</organism>
<accession>A0ABY6U905</accession>
<dbReference type="PRINTS" id="PR00412">
    <property type="entry name" value="EPOXHYDRLASE"/>
</dbReference>
<dbReference type="InterPro" id="IPR029058">
    <property type="entry name" value="AB_hydrolase_fold"/>
</dbReference>
<keyword evidence="4" id="KW-0472">Membrane</keyword>
<evidence type="ECO:0000313" key="6">
    <source>
        <dbReference type="EMBL" id="VUC27585.1"/>
    </source>
</evidence>
<dbReference type="Pfam" id="PF06441">
    <property type="entry name" value="EHN"/>
    <property type="match status" value="1"/>
</dbReference>
<dbReference type="Pfam" id="PF00106">
    <property type="entry name" value="adh_short"/>
    <property type="match status" value="1"/>
</dbReference>
<dbReference type="PANTHER" id="PTHR21661">
    <property type="entry name" value="EPOXIDE HYDROLASE 1-RELATED"/>
    <property type="match status" value="1"/>
</dbReference>
<dbReference type="Gene3D" id="3.40.50.1820">
    <property type="entry name" value="alpha/beta hydrolase"/>
    <property type="match status" value="1"/>
</dbReference>
<keyword evidence="2" id="KW-0058">Aromatic hydrocarbons catabolism</keyword>
<dbReference type="InterPro" id="IPR000639">
    <property type="entry name" value="Epox_hydrolase-like"/>
</dbReference>
<dbReference type="Proteomes" id="UP000766486">
    <property type="component" value="Unassembled WGS sequence"/>
</dbReference>
<keyword evidence="7" id="KW-1185">Reference proteome</keyword>
<comment type="caution">
    <text evidence="6">The sequence shown here is derived from an EMBL/GenBank/DDBJ whole genome shotgun (WGS) entry which is preliminary data.</text>
</comment>
<sequence>MADIKPFTIAVPETAIRTLHAKLDLATFPEEVSFSEDWGPGVPLGEIRRLSRYWRDGFNWREQEARLNELAHFTTDVSVEGFGDINVHFVHQKSTRPGSIPLLFCHGWPGSFLEAIKIIPLLTEPKDSKDPSFHVVAPSLPNFGFSQIISKPGFSGPQYAETMHKIMLKLGYNEYVTQGGDWGFLITRLMAIQYPAHCLATHINTIISSRPTLKSPLQYLLHAILPYSKEEKAGLARTMQFQATGNGYSTEQGTKPSTLGFSLADSPLGLLAWIYEKLHDWADAYPWTDDEILTWISIYQFSRAGPAASVRIYLEARALLGEKGDLRRRAAGVFIHSFISCSITAGIFNASMTSSAGPKPSGTILLTGASGTIGSAIASRIASTPALSAEYHGLYTARNAETASELKSALYKSHSSSGSTSTHPHDILSLDLSSLAAVRDVAARINARVASGEIPPLRALILNAGYLEFTEQRWSEDGFDMTFATNYLGHWLLAMLLLQSMDKETGRIVFVTSESYDPLNSKNTHAGFADKKWHQFITTGTFEPIAKGTWSSSADDPSPSGGYRRYGASKFCQALTIGELQRRLDADPALSNLCVLGVDPGTLPSNITRRGPWMIRVFVPLFIISILGPLIAWFNRNGALRTVSLASEDLVNAAVETTAPLGERPKGLYLYGSRVEEMTAEARDDEKRRLLWRETLGYTQLKKGETVLEFSG</sequence>
<gene>
    <name evidence="6" type="ORF">CLO192961_LOCUS214489</name>
</gene>
<feature type="domain" description="Epoxide hydrolase N-terminal" evidence="5">
    <location>
        <begin position="4"/>
        <end position="114"/>
    </location>
</feature>
<evidence type="ECO:0000256" key="2">
    <source>
        <dbReference type="ARBA" id="ARBA00022797"/>
    </source>
</evidence>
<keyword evidence="4" id="KW-1133">Transmembrane helix</keyword>
<dbReference type="PANTHER" id="PTHR21661:SF35">
    <property type="entry name" value="EPOXIDE HYDROLASE"/>
    <property type="match status" value="1"/>
</dbReference>
<evidence type="ECO:0000256" key="4">
    <source>
        <dbReference type="SAM" id="Phobius"/>
    </source>
</evidence>
<protein>
    <recommendedName>
        <fullName evidence="5">Epoxide hydrolase N-terminal domain-containing protein</fullName>
    </recommendedName>
</protein>
<dbReference type="InterPro" id="IPR002347">
    <property type="entry name" value="SDR_fam"/>
</dbReference>
<dbReference type="EMBL" id="CABFNS010000771">
    <property type="protein sequence ID" value="VUC27585.1"/>
    <property type="molecule type" value="Genomic_DNA"/>
</dbReference>
<dbReference type="Gene3D" id="3.40.50.720">
    <property type="entry name" value="NAD(P)-binding Rossmann-like Domain"/>
    <property type="match status" value="1"/>
</dbReference>